<feature type="compositionally biased region" description="Low complexity" evidence="1">
    <location>
        <begin position="617"/>
        <end position="631"/>
    </location>
</feature>
<dbReference type="EMBL" id="KV878897">
    <property type="protein sequence ID" value="OJJ84438.1"/>
    <property type="molecule type" value="Genomic_DNA"/>
</dbReference>
<keyword evidence="2" id="KW-0472">Membrane</keyword>
<keyword evidence="3" id="KW-0732">Signal</keyword>
<reference evidence="5" key="1">
    <citation type="journal article" date="2017" name="Genome Biol.">
        <title>Comparative genomics reveals high biological diversity and specific adaptations in the industrially and medically important fungal genus Aspergillus.</title>
        <authorList>
            <person name="de Vries R.P."/>
            <person name="Riley R."/>
            <person name="Wiebenga A."/>
            <person name="Aguilar-Osorio G."/>
            <person name="Amillis S."/>
            <person name="Uchima C.A."/>
            <person name="Anderluh G."/>
            <person name="Asadollahi M."/>
            <person name="Askin M."/>
            <person name="Barry K."/>
            <person name="Battaglia E."/>
            <person name="Bayram O."/>
            <person name="Benocci T."/>
            <person name="Braus-Stromeyer S.A."/>
            <person name="Caldana C."/>
            <person name="Canovas D."/>
            <person name="Cerqueira G.C."/>
            <person name="Chen F."/>
            <person name="Chen W."/>
            <person name="Choi C."/>
            <person name="Clum A."/>
            <person name="Dos Santos R.A."/>
            <person name="Damasio A.R."/>
            <person name="Diallinas G."/>
            <person name="Emri T."/>
            <person name="Fekete E."/>
            <person name="Flipphi M."/>
            <person name="Freyberg S."/>
            <person name="Gallo A."/>
            <person name="Gournas C."/>
            <person name="Habgood R."/>
            <person name="Hainaut M."/>
            <person name="Harispe M.L."/>
            <person name="Henrissat B."/>
            <person name="Hilden K.S."/>
            <person name="Hope R."/>
            <person name="Hossain A."/>
            <person name="Karabika E."/>
            <person name="Karaffa L."/>
            <person name="Karanyi Z."/>
            <person name="Krasevec N."/>
            <person name="Kuo A."/>
            <person name="Kusch H."/>
            <person name="LaButti K."/>
            <person name="Lagendijk E.L."/>
            <person name="Lapidus A."/>
            <person name="Levasseur A."/>
            <person name="Lindquist E."/>
            <person name="Lipzen A."/>
            <person name="Logrieco A.F."/>
            <person name="MacCabe A."/>
            <person name="Maekelae M.R."/>
            <person name="Malavazi I."/>
            <person name="Melin P."/>
            <person name="Meyer V."/>
            <person name="Mielnichuk N."/>
            <person name="Miskei M."/>
            <person name="Molnar A.P."/>
            <person name="Mule G."/>
            <person name="Ngan C.Y."/>
            <person name="Orejas M."/>
            <person name="Orosz E."/>
            <person name="Ouedraogo J.P."/>
            <person name="Overkamp K.M."/>
            <person name="Park H.-S."/>
            <person name="Perrone G."/>
            <person name="Piumi F."/>
            <person name="Punt P.J."/>
            <person name="Ram A.F."/>
            <person name="Ramon A."/>
            <person name="Rauscher S."/>
            <person name="Record E."/>
            <person name="Riano-Pachon D.M."/>
            <person name="Robert V."/>
            <person name="Roehrig J."/>
            <person name="Ruller R."/>
            <person name="Salamov A."/>
            <person name="Salih N.S."/>
            <person name="Samson R.A."/>
            <person name="Sandor E."/>
            <person name="Sanguinetti M."/>
            <person name="Schuetze T."/>
            <person name="Sepcic K."/>
            <person name="Shelest E."/>
            <person name="Sherlock G."/>
            <person name="Sophianopoulou V."/>
            <person name="Squina F.M."/>
            <person name="Sun H."/>
            <person name="Susca A."/>
            <person name="Todd R.B."/>
            <person name="Tsang A."/>
            <person name="Unkles S.E."/>
            <person name="van de Wiele N."/>
            <person name="van Rossen-Uffink D."/>
            <person name="Oliveira J.V."/>
            <person name="Vesth T.C."/>
            <person name="Visser J."/>
            <person name="Yu J.-H."/>
            <person name="Zhou M."/>
            <person name="Andersen M.R."/>
            <person name="Archer D.B."/>
            <person name="Baker S.E."/>
            <person name="Benoit I."/>
            <person name="Brakhage A.A."/>
            <person name="Braus G.H."/>
            <person name="Fischer R."/>
            <person name="Frisvad J.C."/>
            <person name="Goldman G.H."/>
            <person name="Houbraken J."/>
            <person name="Oakley B."/>
            <person name="Pocsi I."/>
            <person name="Scazzocchio C."/>
            <person name="Seiboth B."/>
            <person name="vanKuyk P.A."/>
            <person name="Wortman J."/>
            <person name="Dyer P.S."/>
            <person name="Grigoriev I.V."/>
        </authorList>
    </citation>
    <scope>NUCLEOTIDE SEQUENCE [LARGE SCALE GENOMIC DNA]</scope>
    <source>
        <strain evidence="5">CBS 516.65</strain>
    </source>
</reference>
<evidence type="ECO:0000256" key="1">
    <source>
        <dbReference type="SAM" id="MobiDB-lite"/>
    </source>
</evidence>
<gene>
    <name evidence="4" type="ORF">ASPGLDRAFT_332967</name>
</gene>
<dbReference type="AlphaFoldDB" id="A0A1L9VKI0"/>
<feature type="signal peptide" evidence="3">
    <location>
        <begin position="1"/>
        <end position="16"/>
    </location>
</feature>
<proteinExistence type="predicted"/>
<dbReference type="PANTHER" id="PTHR31145:SF8">
    <property type="entry name" value="INTEGRAL MEMBRANE PROTEIN (AFU_ORTHOLOGUE AFUA_2G17475)"/>
    <property type="match status" value="1"/>
</dbReference>
<keyword evidence="2" id="KW-1133">Transmembrane helix</keyword>
<feature type="region of interest" description="Disordered" evidence="1">
    <location>
        <begin position="678"/>
        <end position="722"/>
    </location>
</feature>
<dbReference type="InterPro" id="IPR040241">
    <property type="entry name" value="TRP_Flc/Pkd2-like"/>
</dbReference>
<protein>
    <recommendedName>
        <fullName evidence="6">TRP C-terminal domain-containing protein</fullName>
    </recommendedName>
</protein>
<feature type="transmembrane region" description="Helical" evidence="2">
    <location>
        <begin position="383"/>
        <end position="404"/>
    </location>
</feature>
<feature type="transmembrane region" description="Helical" evidence="2">
    <location>
        <begin position="358"/>
        <end position="377"/>
    </location>
</feature>
<keyword evidence="2" id="KW-0812">Transmembrane</keyword>
<dbReference type="OrthoDB" id="269822at2759"/>
<name>A0A1L9VKI0_ASPGL</name>
<accession>A0A1L9VKI0</accession>
<evidence type="ECO:0000256" key="3">
    <source>
        <dbReference type="SAM" id="SignalP"/>
    </source>
</evidence>
<feature type="chain" id="PRO_5012815401" description="TRP C-terminal domain-containing protein" evidence="3">
    <location>
        <begin position="17"/>
        <end position="722"/>
    </location>
</feature>
<dbReference type="VEuPathDB" id="FungiDB:ASPGLDRAFT_332967"/>
<evidence type="ECO:0000313" key="5">
    <source>
        <dbReference type="Proteomes" id="UP000184300"/>
    </source>
</evidence>
<evidence type="ECO:0008006" key="6">
    <source>
        <dbReference type="Google" id="ProtNLM"/>
    </source>
</evidence>
<feature type="compositionally biased region" description="Low complexity" evidence="1">
    <location>
        <begin position="689"/>
        <end position="699"/>
    </location>
</feature>
<feature type="transmembrane region" description="Helical" evidence="2">
    <location>
        <begin position="461"/>
        <end position="483"/>
    </location>
</feature>
<evidence type="ECO:0000256" key="2">
    <source>
        <dbReference type="SAM" id="Phobius"/>
    </source>
</evidence>
<dbReference type="RefSeq" id="XP_022401136.1">
    <property type="nucleotide sequence ID" value="XM_022544292.1"/>
</dbReference>
<feature type="transmembrane region" description="Helical" evidence="2">
    <location>
        <begin position="168"/>
        <end position="186"/>
    </location>
</feature>
<feature type="compositionally biased region" description="Basic and acidic residues" evidence="1">
    <location>
        <begin position="709"/>
        <end position="722"/>
    </location>
</feature>
<feature type="transmembrane region" description="Helical" evidence="2">
    <location>
        <begin position="490"/>
        <end position="513"/>
    </location>
</feature>
<dbReference type="GO" id="GO:0016020">
    <property type="term" value="C:membrane"/>
    <property type="evidence" value="ECO:0007669"/>
    <property type="project" value="TreeGrafter"/>
</dbReference>
<feature type="transmembrane region" description="Helical" evidence="2">
    <location>
        <begin position="219"/>
        <end position="237"/>
    </location>
</feature>
<dbReference type="Proteomes" id="UP000184300">
    <property type="component" value="Unassembled WGS sequence"/>
</dbReference>
<dbReference type="GeneID" id="34460553"/>
<dbReference type="STRING" id="1160497.A0A1L9VKI0"/>
<feature type="region of interest" description="Disordered" evidence="1">
    <location>
        <begin position="585"/>
        <end position="651"/>
    </location>
</feature>
<feature type="transmembrane region" description="Helical" evidence="2">
    <location>
        <begin position="299"/>
        <end position="318"/>
    </location>
</feature>
<dbReference type="GO" id="GO:0055085">
    <property type="term" value="P:transmembrane transport"/>
    <property type="evidence" value="ECO:0007669"/>
    <property type="project" value="TreeGrafter"/>
</dbReference>
<organism evidence="4 5">
    <name type="scientific">Aspergillus glaucus CBS 516.65</name>
    <dbReference type="NCBI Taxonomy" id="1160497"/>
    <lineage>
        <taxon>Eukaryota</taxon>
        <taxon>Fungi</taxon>
        <taxon>Dikarya</taxon>
        <taxon>Ascomycota</taxon>
        <taxon>Pezizomycotina</taxon>
        <taxon>Eurotiomycetes</taxon>
        <taxon>Eurotiomycetidae</taxon>
        <taxon>Eurotiales</taxon>
        <taxon>Aspergillaceae</taxon>
        <taxon>Aspergillus</taxon>
        <taxon>Aspergillus subgen. Aspergillus</taxon>
    </lineage>
</organism>
<feature type="transmembrane region" description="Helical" evidence="2">
    <location>
        <begin position="425"/>
        <end position="449"/>
    </location>
</feature>
<keyword evidence="5" id="KW-1185">Reference proteome</keyword>
<dbReference type="PANTHER" id="PTHR31145">
    <property type="entry name" value="INTEGRAL MEMBRANE PROTEIN (AFU_ORTHOLOGUE AFUA_7G01610)"/>
    <property type="match status" value="1"/>
</dbReference>
<sequence>MRLLSLVLLALHGVQAAFIRRLECDPAGIPPSPINLVFEPLSLSGGLDESDVLYLKLSGDFPGPDGCEQFNGAVAKVLVDVKVLGRTVGYQIESNGSCPTVSPIGHLRSDPRTYTKYESFYSLDGAYRLHTLVTIIRLQLDNGSDAACVAAHITPDIGPLASNLLKSLPLTIMVVSGIIAAGMKIYRNRGSSMFRYEFANSTNDPAESLFPGMGSCLQYIQFVFMTGCLTLSYPGFFKPIVSQLAWSSLYYTNGPIGNEFTYPGIGDGIYTMNGTYGLEEMAQTLGATTVGDLWINSTINLAVMLVGIAAAIQIVTLVKWMRNILPFWKTPGGLDLRAEFLTRIQHAGWSVLRTVLQYYLLPIVTFSLYQPLMATFFPVYRTLLAVMLVALLAVTLGLVVRYLGMQNRQDIFFTDSSLSKRKIRSWLPDALHGLPLIQGIIFLIIVLALHHRRDTSLWKPVVFPIVRLTTILMSCAFLPAACLSEGTKGYLGYSILFLHAVALVFGFLVTAIVDLAKLLLGTADPPGRPDSTPVFGLDQLSRRSKRRTTFGELPALSPGDQSNTIYITHTTFRASSLEGSAITGDNERHYSFRPPRNNHTSSSPTDDRSRTTMQPIPSSSSSSTPSSTPSSETDRESQSSNTELADMDMEMDKPSNVDYSVRESDQYYRHAAARAVVMGSPSPRQNILSGSTDSSPSLSRWMRRKGKKDKGFEVVRSRPSSE</sequence>
<evidence type="ECO:0000313" key="4">
    <source>
        <dbReference type="EMBL" id="OJJ84438.1"/>
    </source>
</evidence>